<evidence type="ECO:0000256" key="1">
    <source>
        <dbReference type="ARBA" id="ARBA00022741"/>
    </source>
</evidence>
<evidence type="ECO:0000313" key="5">
    <source>
        <dbReference type="EMBL" id="KKN69645.1"/>
    </source>
</evidence>
<gene>
    <name evidence="5" type="ORF">LCGC14_0439480</name>
</gene>
<dbReference type="AlphaFoldDB" id="A0A0F9SKZ4"/>
<dbReference type="InterPro" id="IPR014015">
    <property type="entry name" value="Helicase_SF3_DNA-vir"/>
</dbReference>
<dbReference type="NCBIfam" id="TIGR01613">
    <property type="entry name" value="primase_Cterm"/>
    <property type="match status" value="1"/>
</dbReference>
<evidence type="ECO:0000259" key="4">
    <source>
        <dbReference type="PROSITE" id="PS51206"/>
    </source>
</evidence>
<accession>A0A0F9SKZ4</accession>
<name>A0A0F9SKZ4_9ZZZZ</name>
<dbReference type="InterPro" id="IPR051620">
    <property type="entry name" value="ORF904-like_C"/>
</dbReference>
<dbReference type="InterPro" id="IPR045455">
    <property type="entry name" value="NrS-1_pol-like_helicase"/>
</dbReference>
<keyword evidence="2" id="KW-0378">Hydrolase</keyword>
<dbReference type="EMBL" id="LAZR01000422">
    <property type="protein sequence ID" value="KKN69645.1"/>
    <property type="molecule type" value="Genomic_DNA"/>
</dbReference>
<evidence type="ECO:0000256" key="2">
    <source>
        <dbReference type="ARBA" id="ARBA00022801"/>
    </source>
</evidence>
<dbReference type="InterPro" id="IPR006500">
    <property type="entry name" value="Helicase_put_C_phage/plasmid"/>
</dbReference>
<dbReference type="Pfam" id="PF19263">
    <property type="entry name" value="DUF5906"/>
    <property type="match status" value="1"/>
</dbReference>
<reference evidence="5" key="1">
    <citation type="journal article" date="2015" name="Nature">
        <title>Complex archaea that bridge the gap between prokaryotes and eukaryotes.</title>
        <authorList>
            <person name="Spang A."/>
            <person name="Saw J.H."/>
            <person name="Jorgensen S.L."/>
            <person name="Zaremba-Niedzwiedzka K."/>
            <person name="Martijn J."/>
            <person name="Lind A.E."/>
            <person name="van Eijk R."/>
            <person name="Schleper C."/>
            <person name="Guy L."/>
            <person name="Ettema T.J."/>
        </authorList>
    </citation>
    <scope>NUCLEOTIDE SEQUENCE</scope>
</reference>
<dbReference type="PANTHER" id="PTHR35372:SF2">
    <property type="entry name" value="SF3 HELICASE DOMAIN-CONTAINING PROTEIN"/>
    <property type="match status" value="1"/>
</dbReference>
<dbReference type="GO" id="GO:0016787">
    <property type="term" value="F:hydrolase activity"/>
    <property type="evidence" value="ECO:0007669"/>
    <property type="project" value="UniProtKB-KW"/>
</dbReference>
<dbReference type="InterPro" id="IPR014818">
    <property type="entry name" value="Phage/plasmid_primase_P4_C"/>
</dbReference>
<dbReference type="InterPro" id="IPR027417">
    <property type="entry name" value="P-loop_NTPase"/>
</dbReference>
<dbReference type="SMART" id="SM00885">
    <property type="entry name" value="D5_N"/>
    <property type="match status" value="1"/>
</dbReference>
<dbReference type="Gene3D" id="3.40.50.300">
    <property type="entry name" value="P-loop containing nucleotide triphosphate hydrolases"/>
    <property type="match status" value="1"/>
</dbReference>
<organism evidence="5">
    <name type="scientific">marine sediment metagenome</name>
    <dbReference type="NCBI Taxonomy" id="412755"/>
    <lineage>
        <taxon>unclassified sequences</taxon>
        <taxon>metagenomes</taxon>
        <taxon>ecological metagenomes</taxon>
    </lineage>
</organism>
<evidence type="ECO:0000256" key="3">
    <source>
        <dbReference type="ARBA" id="ARBA00022840"/>
    </source>
</evidence>
<keyword evidence="1" id="KW-0547">Nucleotide-binding</keyword>
<dbReference type="PANTHER" id="PTHR35372">
    <property type="entry name" value="ATP BINDING PROTEIN-RELATED"/>
    <property type="match status" value="1"/>
</dbReference>
<dbReference type="SUPFAM" id="SSF52540">
    <property type="entry name" value="P-loop containing nucleoside triphosphate hydrolases"/>
    <property type="match status" value="1"/>
</dbReference>
<sequence>MISKEEAQYQACKGLLDNDRNMAYKNDFYGLAKGKEEYIERLKEDLDWFDGLIENETRIEKDTLREDVLSLLHKKDFGSASEILVRRIEKNNYIYTTKVDKASETWIYSNGVYVPNGESEIRIQIRNIMTDNYNDWIFNQVMTKIRTDTFIESNEFFKDSFTFEIPVLNGLLDLKSLELLPFDPKKIFFTKLPVDYVEGETCELIQKFLEDVLSSPEDIDVFYELAGFGLIKDYIFEKAFMFVGGGRNGKGKSIELLKRLVGSLNCSSVPLSALNCDSPFVSKLFGRLFNLAGDISSKDLKDTGMFKQLTGRDLISANRKYKEVIEFKNYAKMVFACNELPRVYDYSEGFWERWVLLEFPYRFVPKNVYEDAKEDKEFMKIEDPYIIEQITTPKEMSGFLNMALLGLHRLFKNKIFSQTKGTEEIKNTWIRKADSFMAFCMDSIKEDYESRISKKEMRMKYKSYCRKYKSRGVSDMAIKVTLQEMFGVSEEYSSLGIGHQEWWWTGIKWK</sequence>
<dbReference type="PROSITE" id="PS51206">
    <property type="entry name" value="SF3_HELICASE_1"/>
    <property type="match status" value="1"/>
</dbReference>
<protein>
    <recommendedName>
        <fullName evidence="4">SF3 helicase domain-containing protein</fullName>
    </recommendedName>
</protein>
<proteinExistence type="predicted"/>
<dbReference type="GO" id="GO:0005524">
    <property type="term" value="F:ATP binding"/>
    <property type="evidence" value="ECO:0007669"/>
    <property type="project" value="UniProtKB-KW"/>
</dbReference>
<keyword evidence="3" id="KW-0067">ATP-binding</keyword>
<dbReference type="Pfam" id="PF08706">
    <property type="entry name" value="D5_N"/>
    <property type="match status" value="1"/>
</dbReference>
<feature type="domain" description="SF3 helicase" evidence="4">
    <location>
        <begin position="217"/>
        <end position="372"/>
    </location>
</feature>
<comment type="caution">
    <text evidence="5">The sequence shown here is derived from an EMBL/GenBank/DDBJ whole genome shotgun (WGS) entry which is preliminary data.</text>
</comment>